<organism evidence="1 2">
    <name type="scientific">Cuscuta campestris</name>
    <dbReference type="NCBI Taxonomy" id="132261"/>
    <lineage>
        <taxon>Eukaryota</taxon>
        <taxon>Viridiplantae</taxon>
        <taxon>Streptophyta</taxon>
        <taxon>Embryophyta</taxon>
        <taxon>Tracheophyta</taxon>
        <taxon>Spermatophyta</taxon>
        <taxon>Magnoliopsida</taxon>
        <taxon>eudicotyledons</taxon>
        <taxon>Gunneridae</taxon>
        <taxon>Pentapetalae</taxon>
        <taxon>asterids</taxon>
        <taxon>lamiids</taxon>
        <taxon>Solanales</taxon>
        <taxon>Convolvulaceae</taxon>
        <taxon>Cuscuteae</taxon>
        <taxon>Cuscuta</taxon>
        <taxon>Cuscuta subgen. Grammica</taxon>
        <taxon>Cuscuta sect. Cleistogrammica</taxon>
    </lineage>
</organism>
<proteinExistence type="predicted"/>
<evidence type="ECO:0000313" key="2">
    <source>
        <dbReference type="Proteomes" id="UP000595140"/>
    </source>
</evidence>
<name>A0A484N0W0_9ASTE</name>
<dbReference type="AlphaFoldDB" id="A0A484N0W0"/>
<reference evidence="1 2" key="1">
    <citation type="submission" date="2018-04" db="EMBL/GenBank/DDBJ databases">
        <authorList>
            <person name="Vogel A."/>
        </authorList>
    </citation>
    <scope>NUCLEOTIDE SEQUENCE [LARGE SCALE GENOMIC DNA]</scope>
</reference>
<protein>
    <submittedName>
        <fullName evidence="1">Uncharacterized protein</fullName>
    </submittedName>
</protein>
<dbReference type="Proteomes" id="UP000595140">
    <property type="component" value="Unassembled WGS sequence"/>
</dbReference>
<evidence type="ECO:0000313" key="1">
    <source>
        <dbReference type="EMBL" id="VFQ94915.1"/>
    </source>
</evidence>
<sequence length="126" mass="13640">MLSIGLNSLLISSFPLERKGHVGRGTTGIMLGVGGGGHVALAIGLCQEALGRSWLHKPRRALVGSHCIGSYLWAWARTCCLGSVACRPGSGRREAGNNGGWLRQTRLHFSYFSPKSKENCFEKLEE</sequence>
<dbReference type="EMBL" id="OOIL02005488">
    <property type="protein sequence ID" value="VFQ94915.1"/>
    <property type="molecule type" value="Genomic_DNA"/>
</dbReference>
<gene>
    <name evidence="1" type="ORF">CCAM_LOCUS36691</name>
</gene>
<accession>A0A484N0W0</accession>
<keyword evidence="2" id="KW-1185">Reference proteome</keyword>